<feature type="region of interest" description="Disordered" evidence="1">
    <location>
        <begin position="140"/>
        <end position="161"/>
    </location>
</feature>
<feature type="compositionally biased region" description="Basic and acidic residues" evidence="1">
    <location>
        <begin position="140"/>
        <end position="149"/>
    </location>
</feature>
<dbReference type="EnsemblPlants" id="Ma08_t20770.1">
    <property type="protein sequence ID" value="Ma08_p20770.1"/>
    <property type="gene ID" value="Ma08_g20770"/>
</dbReference>
<dbReference type="CDD" id="cd00303">
    <property type="entry name" value="retropepsin_like"/>
    <property type="match status" value="1"/>
</dbReference>
<reference evidence="2" key="1">
    <citation type="submission" date="2021-05" db="UniProtKB">
        <authorList>
            <consortium name="EnsemblPlants"/>
        </authorList>
    </citation>
    <scope>IDENTIFICATION</scope>
    <source>
        <strain evidence="2">subsp. malaccensis</strain>
    </source>
</reference>
<dbReference type="Gramene" id="Ma08_t20770.1">
    <property type="protein sequence ID" value="Ma08_p20770.1"/>
    <property type="gene ID" value="Ma08_g20770"/>
</dbReference>
<dbReference type="AlphaFoldDB" id="A0A804K8Y0"/>
<keyword evidence="3" id="KW-1185">Reference proteome</keyword>
<dbReference type="InParanoid" id="A0A804K8Y0"/>
<dbReference type="InterPro" id="IPR021109">
    <property type="entry name" value="Peptidase_aspartic_dom_sf"/>
</dbReference>
<protein>
    <submittedName>
        <fullName evidence="2">Uncharacterized protein</fullName>
    </submittedName>
</protein>
<dbReference type="Gene3D" id="2.40.70.10">
    <property type="entry name" value="Acid Proteases"/>
    <property type="match status" value="1"/>
</dbReference>
<dbReference type="Proteomes" id="UP000012960">
    <property type="component" value="Unplaced"/>
</dbReference>
<sequence>MDTGSSADMLYLDAFRKLDLTDEDLKPMASVLTGFTGDSISPLGTTALPVTIEEEPRAKTIMTTFMVVNLPSAYNVIQGRPTLNKLKVVVSTYHRAIKFPTPMGIGESRSDLGESRRCYLTAVALARKSCPRQVMDAREGAAASEHLEPPEPITEVPLKRNWPDQTIKVEATLPEADQL</sequence>
<organism evidence="2 3">
    <name type="scientific">Musa acuminata subsp. malaccensis</name>
    <name type="common">Wild banana</name>
    <name type="synonym">Musa malaccensis</name>
    <dbReference type="NCBI Taxonomy" id="214687"/>
    <lineage>
        <taxon>Eukaryota</taxon>
        <taxon>Viridiplantae</taxon>
        <taxon>Streptophyta</taxon>
        <taxon>Embryophyta</taxon>
        <taxon>Tracheophyta</taxon>
        <taxon>Spermatophyta</taxon>
        <taxon>Magnoliopsida</taxon>
        <taxon>Liliopsida</taxon>
        <taxon>Zingiberales</taxon>
        <taxon>Musaceae</taxon>
        <taxon>Musa</taxon>
    </lineage>
</organism>
<accession>A0A804K8Y0</accession>
<proteinExistence type="predicted"/>
<evidence type="ECO:0000256" key="1">
    <source>
        <dbReference type="SAM" id="MobiDB-lite"/>
    </source>
</evidence>
<dbReference type="OrthoDB" id="1937476at2759"/>
<dbReference type="PANTHER" id="PTHR33240:SF8">
    <property type="entry name" value="OS03G0439900 PROTEIN"/>
    <property type="match status" value="1"/>
</dbReference>
<dbReference type="OMA" id="MARECYM"/>
<dbReference type="PANTHER" id="PTHR33240">
    <property type="entry name" value="OS08G0508500 PROTEIN"/>
    <property type="match status" value="1"/>
</dbReference>
<evidence type="ECO:0000313" key="3">
    <source>
        <dbReference type="Proteomes" id="UP000012960"/>
    </source>
</evidence>
<dbReference type="GeneID" id="103995141"/>
<evidence type="ECO:0000313" key="2">
    <source>
        <dbReference type="EnsemblPlants" id="Ma08_p20770.1"/>
    </source>
</evidence>
<name>A0A804K8Y0_MUSAM</name>